<dbReference type="GO" id="GO:0051240">
    <property type="term" value="P:positive regulation of multicellular organismal process"/>
    <property type="evidence" value="ECO:0007669"/>
    <property type="project" value="UniProtKB-ARBA"/>
</dbReference>
<dbReference type="SUPFAM" id="SSF47266">
    <property type="entry name" value="4-helical cytokines"/>
    <property type="match status" value="1"/>
</dbReference>
<accession>A0A1C9J7V0</accession>
<gene>
    <name evidence="5" type="primary">IL6</name>
</gene>
<evidence type="ECO:0000313" key="5">
    <source>
        <dbReference type="EMBL" id="AOP17756.1"/>
    </source>
</evidence>
<sequence length="49" mass="5867">ETCRGKIFSGLLEFEVYLHYLPNIFERGEEHPTHLHISTKFLIPFLHKK</sequence>
<protein>
    <recommendedName>
        <fullName evidence="1">Interleukin-6</fullName>
    </recommendedName>
</protein>
<evidence type="ECO:0000256" key="2">
    <source>
        <dbReference type="ARBA" id="ARBA00022486"/>
    </source>
</evidence>
<feature type="non-terminal residue" evidence="5">
    <location>
        <position position="1"/>
    </location>
</feature>
<dbReference type="GO" id="GO:0006953">
    <property type="term" value="P:acute-phase response"/>
    <property type="evidence" value="ECO:0007669"/>
    <property type="project" value="UniProtKB-KW"/>
</dbReference>
<dbReference type="InterPro" id="IPR003574">
    <property type="entry name" value="IL-6-like"/>
</dbReference>
<dbReference type="AlphaFoldDB" id="A0A1C9J7V0"/>
<dbReference type="GO" id="GO:0005615">
    <property type="term" value="C:extracellular space"/>
    <property type="evidence" value="ECO:0007669"/>
    <property type="project" value="InterPro"/>
</dbReference>
<organism evidence="5">
    <name type="scientific">Homo sapiens</name>
    <name type="common">Human</name>
    <dbReference type="NCBI Taxonomy" id="9606"/>
    <lineage>
        <taxon>Eukaryota</taxon>
        <taxon>Metazoa</taxon>
        <taxon>Chordata</taxon>
        <taxon>Craniata</taxon>
        <taxon>Vertebrata</taxon>
        <taxon>Euteleostomi</taxon>
        <taxon>Mammalia</taxon>
        <taxon>Eutheria</taxon>
        <taxon>Euarchontoglires</taxon>
        <taxon>Primates</taxon>
        <taxon>Haplorrhini</taxon>
        <taxon>Catarrhini</taxon>
        <taxon>Hominidae</taxon>
        <taxon>Homo</taxon>
    </lineage>
</organism>
<evidence type="ECO:0000256" key="4">
    <source>
        <dbReference type="ARBA" id="ARBA00023468"/>
    </source>
</evidence>
<dbReference type="InterPro" id="IPR009079">
    <property type="entry name" value="4_helix_cytokine-like_core"/>
</dbReference>
<dbReference type="EMBL" id="KX430124">
    <property type="protein sequence ID" value="AOP17756.1"/>
    <property type="molecule type" value="Genomic_DNA"/>
</dbReference>
<name>A0A1C9J7V0_HUMAN</name>
<proteinExistence type="predicted"/>
<comment type="subunit">
    <text evidence="4">Component of a hexamer of two molecules each of IL6, IL6R and IL6ST; first binds to IL6R to associate with the signaling subunit IL6ST. Interacts with IL6R (via the N-terminal ectodomain); this interaction may be affected by IL6R-binding with SORL1, hence decreasing IL6 cis signaling. Interacts with SORL1 (via the N-terminal ectodomain); this interaction leads to IL6 internalization and lysosomal degradation. May form a trimeric complex with the soluble SORL1 ectodomain and soluble IL6R receptor; this interaction might stabilize circulating IL6, hence promoting IL6 trans signaling.</text>
</comment>
<keyword evidence="2" id="KW-0011">Acute phase</keyword>
<feature type="non-terminal residue" evidence="5">
    <location>
        <position position="49"/>
    </location>
</feature>
<dbReference type="ChiTaRS" id="IL6">
    <property type="organism name" value="human"/>
</dbReference>
<dbReference type="Gene3D" id="1.20.1250.10">
    <property type="match status" value="1"/>
</dbReference>
<reference evidence="5" key="1">
    <citation type="submission" date="2016-06" db="EMBL/GenBank/DDBJ databases">
        <authorList>
            <person name="Kjaerup R.B."/>
            <person name="Dalgaard T.S."/>
            <person name="Juul-Madsen H.R."/>
        </authorList>
    </citation>
    <scope>NUCLEOTIDE SEQUENCE</scope>
    <source>
        <tissue evidence="5">Peripheral venous blood</tissue>
    </source>
</reference>
<dbReference type="GO" id="GO:0005138">
    <property type="term" value="F:interleukin-6 receptor binding"/>
    <property type="evidence" value="ECO:0007669"/>
    <property type="project" value="InterPro"/>
</dbReference>
<dbReference type="OrthoDB" id="8943569at2759"/>
<evidence type="ECO:0000256" key="1">
    <source>
        <dbReference type="ARBA" id="ARBA00019464"/>
    </source>
</evidence>
<dbReference type="GO" id="GO:0030154">
    <property type="term" value="P:cell differentiation"/>
    <property type="evidence" value="ECO:0007669"/>
    <property type="project" value="InterPro"/>
</dbReference>
<evidence type="ECO:0000256" key="3">
    <source>
        <dbReference type="ARBA" id="ARBA00023441"/>
    </source>
</evidence>
<dbReference type="Pfam" id="PF00489">
    <property type="entry name" value="IL6"/>
    <property type="match status" value="1"/>
</dbReference>
<comment type="function">
    <text evidence="3">Cytokine with a wide variety of biological functions in immunity, tissue regeneration, and metabolism. Binds to IL6R, then the complex associates to the signaling subunit IL6ST/gp130 to trigger the intracellular IL6-signaling pathway. The interaction with the membrane-bound IL6R and IL6ST stimulates 'classic signaling', whereas the binding of IL6 and soluble IL6R to IL6ST stimulates 'trans-signaling'. Alternatively, 'cluster signaling' occurs when membrane-bound IL6:IL6R complexes on transmitter cells activate IL6ST receptors on neighboring receiver cells.</text>
</comment>